<dbReference type="SMART" id="SM00244">
    <property type="entry name" value="PHB"/>
    <property type="match status" value="1"/>
</dbReference>
<dbReference type="RefSeq" id="WP_057632768.1">
    <property type="nucleotide sequence ID" value="NZ_LDJI01000011.1"/>
</dbReference>
<dbReference type="SUPFAM" id="SSF117892">
    <property type="entry name" value="Band 7/SPFH domain"/>
    <property type="match status" value="1"/>
</dbReference>
<comment type="subcellular location">
    <subcellularLocation>
        <location evidence="1">Membrane</location>
        <topology evidence="1">Single-pass membrane protein</topology>
    </subcellularLocation>
</comment>
<keyword evidence="6 8" id="KW-0472">Membrane</keyword>
<accession>A0A0R0CGN0</accession>
<dbReference type="EMBL" id="LDJI01000011">
    <property type="protein sequence ID" value="KRG64900.1"/>
    <property type="molecule type" value="Genomic_DNA"/>
</dbReference>
<dbReference type="AlphaFoldDB" id="A0A0R0CGN0"/>
<proteinExistence type="inferred from homology"/>
<dbReference type="GO" id="GO:0098552">
    <property type="term" value="C:side of membrane"/>
    <property type="evidence" value="ECO:0007669"/>
    <property type="project" value="UniProtKB-ARBA"/>
</dbReference>
<feature type="domain" description="Band 7" evidence="9">
    <location>
        <begin position="22"/>
        <end position="180"/>
    </location>
</feature>
<dbReference type="OrthoDB" id="9809197at2"/>
<dbReference type="PANTHER" id="PTHR43327">
    <property type="entry name" value="STOMATIN-LIKE PROTEIN 2, MITOCHONDRIAL"/>
    <property type="match status" value="1"/>
</dbReference>
<dbReference type="Pfam" id="PF01145">
    <property type="entry name" value="Band_7"/>
    <property type="match status" value="1"/>
</dbReference>
<dbReference type="InterPro" id="IPR001972">
    <property type="entry name" value="Stomatin_HflK_fam"/>
</dbReference>
<dbReference type="GO" id="GO:0005886">
    <property type="term" value="C:plasma membrane"/>
    <property type="evidence" value="ECO:0007669"/>
    <property type="project" value="UniProtKB-ARBA"/>
</dbReference>
<evidence type="ECO:0000256" key="7">
    <source>
        <dbReference type="SAM" id="MobiDB-lite"/>
    </source>
</evidence>
<keyword evidence="11" id="KW-1185">Reference proteome</keyword>
<keyword evidence="4 8" id="KW-0812">Transmembrane</keyword>
<evidence type="ECO:0000256" key="6">
    <source>
        <dbReference type="ARBA" id="ARBA00023136"/>
    </source>
</evidence>
<dbReference type="PATRIC" id="fig|405444.3.peg.197"/>
<dbReference type="Gene3D" id="3.30.479.30">
    <property type="entry name" value="Band 7 domain"/>
    <property type="match status" value="1"/>
</dbReference>
<evidence type="ECO:0000256" key="5">
    <source>
        <dbReference type="ARBA" id="ARBA00022989"/>
    </source>
</evidence>
<name>A0A0R0CGN0_9GAMM</name>
<evidence type="ECO:0000259" key="9">
    <source>
        <dbReference type="SMART" id="SM00244"/>
    </source>
</evidence>
<comment type="similarity">
    <text evidence="2">Belongs to the band 7/mec-2 family.</text>
</comment>
<dbReference type="Proteomes" id="UP000050864">
    <property type="component" value="Unassembled WGS sequence"/>
</dbReference>
<dbReference type="InterPro" id="IPR050710">
    <property type="entry name" value="Band7/mec-2_domain"/>
</dbReference>
<dbReference type="PANTHER" id="PTHR43327:SF10">
    <property type="entry name" value="STOMATIN-LIKE PROTEIN 2, MITOCHONDRIAL"/>
    <property type="match status" value="1"/>
</dbReference>
<organism evidence="10 11">
    <name type="scientific">Stenotrophomonas humi</name>
    <dbReference type="NCBI Taxonomy" id="405444"/>
    <lineage>
        <taxon>Bacteria</taxon>
        <taxon>Pseudomonadati</taxon>
        <taxon>Pseudomonadota</taxon>
        <taxon>Gammaproteobacteria</taxon>
        <taxon>Lysobacterales</taxon>
        <taxon>Lysobacteraceae</taxon>
        <taxon>Stenotrophomonas</taxon>
    </lineage>
</organism>
<dbReference type="InterPro" id="IPR018080">
    <property type="entry name" value="Band_7/stomatin-like_CS"/>
</dbReference>
<evidence type="ECO:0000256" key="3">
    <source>
        <dbReference type="ARBA" id="ARBA00017055"/>
    </source>
</evidence>
<protein>
    <recommendedName>
        <fullName evidence="3">Protein QmcA</fullName>
    </recommendedName>
</protein>
<evidence type="ECO:0000256" key="4">
    <source>
        <dbReference type="ARBA" id="ARBA00022692"/>
    </source>
</evidence>
<dbReference type="PRINTS" id="PR00721">
    <property type="entry name" value="STOMATIN"/>
</dbReference>
<feature type="transmembrane region" description="Helical" evidence="8">
    <location>
        <begin position="6"/>
        <end position="24"/>
    </location>
</feature>
<evidence type="ECO:0000256" key="1">
    <source>
        <dbReference type="ARBA" id="ARBA00004167"/>
    </source>
</evidence>
<dbReference type="InterPro" id="IPR036013">
    <property type="entry name" value="Band_7/SPFH_dom_sf"/>
</dbReference>
<dbReference type="FunFam" id="3.30.479.30:FF:000004">
    <property type="entry name" value="Putative membrane protease family, stomatin"/>
    <property type="match status" value="1"/>
</dbReference>
<evidence type="ECO:0000256" key="8">
    <source>
        <dbReference type="SAM" id="Phobius"/>
    </source>
</evidence>
<dbReference type="CDD" id="cd08829">
    <property type="entry name" value="SPFH_paraslipin"/>
    <property type="match status" value="1"/>
</dbReference>
<sequence length="323" mass="35317">MSGGAGVLALVVVVAGIIILFKTVRMVPQGYEWTVERFGKYTHTMTPGLHFLIPVVYGVGRKINMMEQVLDVPSQDVITKDNAVVRVDGVVFFQVLDAAKAAYEVAHLEVAMIALVQTNIRTVIGSMDLDASLSQRETINAQLLNVVDQATNPWGVKVTRIEIRDIQPPRDLVDSMARQMKAEREKRAQILEAEGLRQAAILRAEGEKQAVVLDAEGRKEAAFRDAEARERQAEAEAKATTLVSQAIAQGDVQAINYFIAQKYVEAFGKLATSPNQKLVLMPMEATGVISSIAGVAELAKEAFAKQEERRPAASRGNPPPLER</sequence>
<dbReference type="PROSITE" id="PS01270">
    <property type="entry name" value="BAND_7"/>
    <property type="match status" value="1"/>
</dbReference>
<reference evidence="10 11" key="1">
    <citation type="submission" date="2015-05" db="EMBL/GenBank/DDBJ databases">
        <title>Genome sequencing and analysis of members of genus Stenotrophomonas.</title>
        <authorList>
            <person name="Patil P.P."/>
            <person name="Midha S."/>
            <person name="Patil P.B."/>
        </authorList>
    </citation>
    <scope>NUCLEOTIDE SEQUENCE [LARGE SCALE GENOMIC DNA]</scope>
    <source>
        <strain evidence="10 11">DSM 18929</strain>
    </source>
</reference>
<evidence type="ECO:0000313" key="11">
    <source>
        <dbReference type="Proteomes" id="UP000050864"/>
    </source>
</evidence>
<dbReference type="InterPro" id="IPR001107">
    <property type="entry name" value="Band_7"/>
</dbReference>
<comment type="caution">
    <text evidence="10">The sequence shown here is derived from an EMBL/GenBank/DDBJ whole genome shotgun (WGS) entry which is preliminary data.</text>
</comment>
<evidence type="ECO:0000313" key="10">
    <source>
        <dbReference type="EMBL" id="KRG64900.1"/>
    </source>
</evidence>
<gene>
    <name evidence="10" type="ORF">ABB26_05990</name>
</gene>
<evidence type="ECO:0000256" key="2">
    <source>
        <dbReference type="ARBA" id="ARBA00008164"/>
    </source>
</evidence>
<keyword evidence="5 8" id="KW-1133">Transmembrane helix</keyword>
<dbReference type="STRING" id="405444.ABB26_05990"/>
<feature type="region of interest" description="Disordered" evidence="7">
    <location>
        <begin position="304"/>
        <end position="323"/>
    </location>
</feature>